<organism evidence="3 4">
    <name type="scientific">Actinocrinis puniceicyclus</name>
    <dbReference type="NCBI Taxonomy" id="977794"/>
    <lineage>
        <taxon>Bacteria</taxon>
        <taxon>Bacillati</taxon>
        <taxon>Actinomycetota</taxon>
        <taxon>Actinomycetes</taxon>
        <taxon>Catenulisporales</taxon>
        <taxon>Actinospicaceae</taxon>
        <taxon>Actinocrinis</taxon>
    </lineage>
</organism>
<name>A0A8J7WJ12_9ACTN</name>
<dbReference type="Proteomes" id="UP000677913">
    <property type="component" value="Unassembled WGS sequence"/>
</dbReference>
<feature type="region of interest" description="Disordered" evidence="1">
    <location>
        <begin position="138"/>
        <end position="218"/>
    </location>
</feature>
<proteinExistence type="predicted"/>
<keyword evidence="2" id="KW-0812">Transmembrane</keyword>
<dbReference type="AlphaFoldDB" id="A0A8J7WJ12"/>
<feature type="transmembrane region" description="Helical" evidence="2">
    <location>
        <begin position="91"/>
        <end position="107"/>
    </location>
</feature>
<dbReference type="EMBL" id="JAGSXH010000004">
    <property type="protein sequence ID" value="MBS2961820.1"/>
    <property type="molecule type" value="Genomic_DNA"/>
</dbReference>
<evidence type="ECO:0000313" key="3">
    <source>
        <dbReference type="EMBL" id="MBS2961820.1"/>
    </source>
</evidence>
<accession>A0A8J7WJ12</accession>
<feature type="transmembrane region" description="Helical" evidence="2">
    <location>
        <begin position="63"/>
        <end position="84"/>
    </location>
</feature>
<keyword evidence="2" id="KW-0472">Membrane</keyword>
<reference evidence="3" key="1">
    <citation type="submission" date="2021-04" db="EMBL/GenBank/DDBJ databases">
        <title>Genome based classification of Actinospica acidithermotolerans sp. nov., an actinobacterium isolated from an Indonesian hot spring.</title>
        <authorList>
            <person name="Kusuma A.B."/>
            <person name="Putra K.E."/>
            <person name="Nafisah S."/>
            <person name="Loh J."/>
            <person name="Nouioui I."/>
            <person name="Goodfellow M."/>
        </authorList>
    </citation>
    <scope>NUCLEOTIDE SEQUENCE</scope>
    <source>
        <strain evidence="3">DSM 45618</strain>
    </source>
</reference>
<feature type="transmembrane region" description="Helical" evidence="2">
    <location>
        <begin position="34"/>
        <end position="51"/>
    </location>
</feature>
<keyword evidence="2" id="KW-1133">Transmembrane helix</keyword>
<dbReference type="RefSeq" id="WP_211463861.1">
    <property type="nucleotide sequence ID" value="NZ_JAGSXH010000004.1"/>
</dbReference>
<gene>
    <name evidence="3" type="ORF">KGA66_02085</name>
</gene>
<evidence type="ECO:0008006" key="5">
    <source>
        <dbReference type="Google" id="ProtNLM"/>
    </source>
</evidence>
<protein>
    <recommendedName>
        <fullName evidence="5">Integral membrane protein</fullName>
    </recommendedName>
</protein>
<keyword evidence="4" id="KW-1185">Reference proteome</keyword>
<evidence type="ECO:0000256" key="2">
    <source>
        <dbReference type="SAM" id="Phobius"/>
    </source>
</evidence>
<evidence type="ECO:0000256" key="1">
    <source>
        <dbReference type="SAM" id="MobiDB-lite"/>
    </source>
</evidence>
<sequence>MTTHTLDSPASREPNQPAVLRALRAFRHWRKGRPFPAGLLIVLAGVELWLAPLSSIGNIIHEGVGGVSAFFIGALMIMFGLTVWLAPAYRVFAGIASILLGLIALPATNLGGFFIGTLLSLIGGGLAVAWTPRPGWVAPTRRERRRPGADEQQPETPAQTQTQAGESADEPAFMQAEAPAGPSAEEMAALEARTHDEAAPASALAEVEDGGADQHPQD</sequence>
<evidence type="ECO:0000313" key="4">
    <source>
        <dbReference type="Proteomes" id="UP000677913"/>
    </source>
</evidence>
<comment type="caution">
    <text evidence="3">The sequence shown here is derived from an EMBL/GenBank/DDBJ whole genome shotgun (WGS) entry which is preliminary data.</text>
</comment>
<dbReference type="InterPro" id="IPR046096">
    <property type="entry name" value="DUF6114"/>
</dbReference>
<dbReference type="Pfam" id="PF19609">
    <property type="entry name" value="DUF6114"/>
    <property type="match status" value="1"/>
</dbReference>
<feature type="compositionally biased region" description="Low complexity" evidence="1">
    <location>
        <begin position="154"/>
        <end position="164"/>
    </location>
</feature>